<evidence type="ECO:0000313" key="10">
    <source>
        <dbReference type="EMBL" id="RLE09431.1"/>
    </source>
</evidence>
<dbReference type="InterPro" id="IPR005935">
    <property type="entry name" value="Mev_decarb"/>
</dbReference>
<protein>
    <recommendedName>
        <fullName evidence="2">diphosphomevalonate decarboxylase</fullName>
        <ecNumber evidence="2">4.1.1.33</ecNumber>
    </recommendedName>
</protein>
<dbReference type="InterPro" id="IPR020568">
    <property type="entry name" value="Ribosomal_Su5_D2-typ_SF"/>
</dbReference>
<accession>A0A662D7A1</accession>
<dbReference type="Pfam" id="PF22700">
    <property type="entry name" value="MVD-like_N"/>
    <property type="match status" value="1"/>
</dbReference>
<dbReference type="PANTHER" id="PTHR10977">
    <property type="entry name" value="DIPHOSPHOMEVALONATE DECARBOXYLASE"/>
    <property type="match status" value="1"/>
</dbReference>
<evidence type="ECO:0000259" key="8">
    <source>
        <dbReference type="Pfam" id="PF18376"/>
    </source>
</evidence>
<reference evidence="10 11" key="1">
    <citation type="submission" date="2018-06" db="EMBL/GenBank/DDBJ databases">
        <title>Extensive metabolic versatility and redundancy in microbially diverse, dynamic hydrothermal sediments.</title>
        <authorList>
            <person name="Dombrowski N."/>
            <person name="Teske A."/>
            <person name="Baker B.J."/>
        </authorList>
    </citation>
    <scope>NUCLEOTIDE SEQUENCE [LARGE SCALE GENOMIC DNA]</scope>
    <source>
        <strain evidence="10">B3_G15</strain>
    </source>
</reference>
<dbReference type="Proteomes" id="UP000280417">
    <property type="component" value="Unassembled WGS sequence"/>
</dbReference>
<dbReference type="InterPro" id="IPR014721">
    <property type="entry name" value="Ribsml_uS5_D2-typ_fold_subgr"/>
</dbReference>
<dbReference type="AlphaFoldDB" id="A0A662D7A1"/>
<keyword evidence="4" id="KW-0547">Nucleotide-binding</keyword>
<keyword evidence="6" id="KW-0443">Lipid metabolism</keyword>
<keyword evidence="3" id="KW-0444">Lipid biosynthesis</keyword>
<dbReference type="PANTHER" id="PTHR10977:SF3">
    <property type="entry name" value="DIPHOSPHOMEVALONATE DECARBOXYLASE"/>
    <property type="match status" value="1"/>
</dbReference>
<dbReference type="InterPro" id="IPR029765">
    <property type="entry name" value="Mev_diP_decarb"/>
</dbReference>
<dbReference type="GO" id="GO:0004163">
    <property type="term" value="F:diphosphomevalonate decarboxylase activity"/>
    <property type="evidence" value="ECO:0007669"/>
    <property type="project" value="UniProtKB-EC"/>
</dbReference>
<evidence type="ECO:0000256" key="6">
    <source>
        <dbReference type="ARBA" id="ARBA00023098"/>
    </source>
</evidence>
<comment type="similarity">
    <text evidence="1">Belongs to the diphosphomevalonate decarboxylase family.</text>
</comment>
<feature type="domain" description="Mvd1 C-terminal" evidence="8">
    <location>
        <begin position="179"/>
        <end position="288"/>
    </location>
</feature>
<dbReference type="SUPFAM" id="SSF55060">
    <property type="entry name" value="GHMP Kinase, C-terminal domain"/>
    <property type="match status" value="1"/>
</dbReference>
<organism evidence="10 11">
    <name type="scientific">Aerophobetes bacterium</name>
    <dbReference type="NCBI Taxonomy" id="2030807"/>
    <lineage>
        <taxon>Bacteria</taxon>
        <taxon>Candidatus Aerophobota</taxon>
    </lineage>
</organism>
<evidence type="ECO:0000313" key="11">
    <source>
        <dbReference type="Proteomes" id="UP000280417"/>
    </source>
</evidence>
<dbReference type="InterPro" id="IPR041431">
    <property type="entry name" value="Mvd1_C"/>
</dbReference>
<dbReference type="Pfam" id="PF18376">
    <property type="entry name" value="MDD_C"/>
    <property type="match status" value="1"/>
</dbReference>
<dbReference type="InterPro" id="IPR053859">
    <property type="entry name" value="MVD-like_N"/>
</dbReference>
<gene>
    <name evidence="10" type="primary">mvaD</name>
    <name evidence="10" type="ORF">DRJ04_09890</name>
</gene>
<sequence length="290" mass="32123">MKVTAIANSNIALIKYWGKRDPKLMLPQNGSISMTLDGLYTITTVEFHPNYERDILILNGRELSEGKEYEEVVAFLNIVRETAGISEKAKVATENNFPTAAGLASSASGFAALALAASKAAGLNLDKRELSILARRGSGSASRSIEGGFVEWMRGEKEDGSDSYAVQIAPKDHWDFRMITTIVSTEEKKVKSRAGMAQTVKTCPFYRDWLLTVDEDLKAVREGILNKDFTQVGETAEYNCLKMHATMITTKPPLIYWNPATMEIIHAVQAWREEGLECYFTIDAGPNVKV</sequence>
<dbReference type="SUPFAM" id="SSF54211">
    <property type="entry name" value="Ribosomal protein S5 domain 2-like"/>
    <property type="match status" value="1"/>
</dbReference>
<dbReference type="Gene3D" id="3.30.230.10">
    <property type="match status" value="1"/>
</dbReference>
<keyword evidence="5" id="KW-0067">ATP-binding</keyword>
<evidence type="ECO:0000256" key="2">
    <source>
        <dbReference type="ARBA" id="ARBA00012296"/>
    </source>
</evidence>
<evidence type="ECO:0000256" key="1">
    <source>
        <dbReference type="ARBA" id="ARBA00008831"/>
    </source>
</evidence>
<comment type="caution">
    <text evidence="10">The sequence shown here is derived from an EMBL/GenBank/DDBJ whole genome shotgun (WGS) entry which is preliminary data.</text>
</comment>
<proteinExistence type="inferred from homology"/>
<dbReference type="GO" id="GO:0005524">
    <property type="term" value="F:ATP binding"/>
    <property type="evidence" value="ECO:0007669"/>
    <property type="project" value="UniProtKB-KW"/>
</dbReference>
<evidence type="ECO:0000256" key="7">
    <source>
        <dbReference type="ARBA" id="ARBA00023239"/>
    </source>
</evidence>
<dbReference type="FunFam" id="3.30.230.10:FF:000072">
    <property type="entry name" value="Diphosphomevalonate decarboxylase"/>
    <property type="match status" value="1"/>
</dbReference>
<dbReference type="InterPro" id="IPR036554">
    <property type="entry name" value="GHMP_kinase_C_sf"/>
</dbReference>
<name>A0A662D7A1_UNCAE</name>
<feature type="non-terminal residue" evidence="10">
    <location>
        <position position="290"/>
    </location>
</feature>
<dbReference type="GO" id="GO:0019287">
    <property type="term" value="P:isopentenyl diphosphate biosynthetic process, mevalonate pathway"/>
    <property type="evidence" value="ECO:0007669"/>
    <property type="project" value="InterPro"/>
</dbReference>
<dbReference type="NCBIfam" id="TIGR01240">
    <property type="entry name" value="mevDPdecarb"/>
    <property type="match status" value="1"/>
</dbReference>
<keyword evidence="7 10" id="KW-0456">Lyase</keyword>
<evidence type="ECO:0000256" key="4">
    <source>
        <dbReference type="ARBA" id="ARBA00022741"/>
    </source>
</evidence>
<dbReference type="GO" id="GO:0005829">
    <property type="term" value="C:cytosol"/>
    <property type="evidence" value="ECO:0007669"/>
    <property type="project" value="InterPro"/>
</dbReference>
<evidence type="ECO:0000256" key="5">
    <source>
        <dbReference type="ARBA" id="ARBA00022840"/>
    </source>
</evidence>
<evidence type="ECO:0000259" key="9">
    <source>
        <dbReference type="Pfam" id="PF22700"/>
    </source>
</evidence>
<feature type="domain" description="Diphosphomevalonate decarboxylase-like N-terminal" evidence="9">
    <location>
        <begin position="7"/>
        <end position="165"/>
    </location>
</feature>
<dbReference type="EMBL" id="QMQA01000368">
    <property type="protein sequence ID" value="RLE09431.1"/>
    <property type="molecule type" value="Genomic_DNA"/>
</dbReference>
<evidence type="ECO:0000256" key="3">
    <source>
        <dbReference type="ARBA" id="ARBA00022516"/>
    </source>
</evidence>
<dbReference type="PIRSF" id="PIRSF015950">
    <property type="entry name" value="Mev_P_decrbx"/>
    <property type="match status" value="1"/>
</dbReference>
<dbReference type="EC" id="4.1.1.33" evidence="2"/>
<dbReference type="Gene3D" id="3.30.70.890">
    <property type="entry name" value="GHMP kinase, C-terminal domain"/>
    <property type="match status" value="1"/>
</dbReference>